<accession>A0A1E3GVC5</accession>
<sequence>MTDQLSELVLIIFIAGAALALFSNNSRWRFLNNNQWDGEVLTLTIITLVSMVSIPLIDATLPWMEFADLAYYDEIAWLGTICGLLGVWLLYRAARDYRGIAQQQKKFVGRGIYRFIRYPFYTALLVLALAQLLLSQNWLAGLAGLVTFALVYSLRVPRDEEEGLEKYGEHYLEYMSQTGDILPRFRLKHQQ</sequence>
<protein>
    <recommendedName>
        <fullName evidence="8">Isoprenylcysteine carboxyl methyltransferase (ICMT) family protein</fullName>
    </recommendedName>
</protein>
<organism evidence="6 7">
    <name type="scientific">Methylophaga muralis</name>
    <dbReference type="NCBI Taxonomy" id="291169"/>
    <lineage>
        <taxon>Bacteria</taxon>
        <taxon>Pseudomonadati</taxon>
        <taxon>Pseudomonadota</taxon>
        <taxon>Gammaproteobacteria</taxon>
        <taxon>Thiotrichales</taxon>
        <taxon>Piscirickettsiaceae</taxon>
        <taxon>Methylophaga</taxon>
    </lineage>
</organism>
<keyword evidence="7" id="KW-1185">Reference proteome</keyword>
<keyword evidence="2 5" id="KW-0812">Transmembrane</keyword>
<dbReference type="InterPro" id="IPR007269">
    <property type="entry name" value="ICMT_MeTrfase"/>
</dbReference>
<keyword evidence="3 5" id="KW-1133">Transmembrane helix</keyword>
<evidence type="ECO:0000256" key="3">
    <source>
        <dbReference type="ARBA" id="ARBA00022989"/>
    </source>
</evidence>
<evidence type="ECO:0000256" key="4">
    <source>
        <dbReference type="ARBA" id="ARBA00023136"/>
    </source>
</evidence>
<evidence type="ECO:0000313" key="7">
    <source>
        <dbReference type="Proteomes" id="UP000094379"/>
    </source>
</evidence>
<dbReference type="Proteomes" id="UP000094379">
    <property type="component" value="Unassembled WGS sequence"/>
</dbReference>
<comment type="subcellular location">
    <subcellularLocation>
        <location evidence="1">Membrane</location>
        <topology evidence="1">Multi-pass membrane protein</topology>
    </subcellularLocation>
</comment>
<evidence type="ECO:0000256" key="5">
    <source>
        <dbReference type="SAM" id="Phobius"/>
    </source>
</evidence>
<dbReference type="Gene3D" id="1.20.120.1630">
    <property type="match status" value="1"/>
</dbReference>
<evidence type="ECO:0008006" key="8">
    <source>
        <dbReference type="Google" id="ProtNLM"/>
    </source>
</evidence>
<keyword evidence="4 5" id="KW-0472">Membrane</keyword>
<evidence type="ECO:0000256" key="1">
    <source>
        <dbReference type="ARBA" id="ARBA00004141"/>
    </source>
</evidence>
<reference evidence="6 7" key="1">
    <citation type="submission" date="2016-07" db="EMBL/GenBank/DDBJ databases">
        <title>Draft Genome Sequence of Methylophaga muralis Bur 1.</title>
        <authorList>
            <person name="Vasilenko O.V."/>
            <person name="Doronina N.V."/>
            <person name="Shmareva M.N."/>
            <person name="Tarlachkov S.V."/>
            <person name="Mustakhimov I."/>
            <person name="Trotsenko Y.A."/>
        </authorList>
    </citation>
    <scope>NUCLEOTIDE SEQUENCE [LARGE SCALE GENOMIC DNA]</scope>
    <source>
        <strain evidence="6 7">Bur 1</strain>
    </source>
</reference>
<evidence type="ECO:0000313" key="6">
    <source>
        <dbReference type="EMBL" id="ODN68012.1"/>
    </source>
</evidence>
<comment type="caution">
    <text evidence="6">The sequence shown here is derived from an EMBL/GenBank/DDBJ whole genome shotgun (WGS) entry which is preliminary data.</text>
</comment>
<evidence type="ECO:0000256" key="2">
    <source>
        <dbReference type="ARBA" id="ARBA00022692"/>
    </source>
</evidence>
<feature type="transmembrane region" description="Helical" evidence="5">
    <location>
        <begin position="6"/>
        <end position="24"/>
    </location>
</feature>
<feature type="transmembrane region" description="Helical" evidence="5">
    <location>
        <begin position="115"/>
        <end position="132"/>
    </location>
</feature>
<feature type="transmembrane region" description="Helical" evidence="5">
    <location>
        <begin position="138"/>
        <end position="156"/>
    </location>
</feature>
<dbReference type="GO" id="GO:0004671">
    <property type="term" value="F:protein C-terminal S-isoprenylcysteine carboxyl O-methyltransferase activity"/>
    <property type="evidence" value="ECO:0007669"/>
    <property type="project" value="InterPro"/>
</dbReference>
<dbReference type="EMBL" id="MCRI01000002">
    <property type="protein sequence ID" value="ODN68012.1"/>
    <property type="molecule type" value="Genomic_DNA"/>
</dbReference>
<dbReference type="AlphaFoldDB" id="A0A1E3GVC5"/>
<dbReference type="STRING" id="291169.A9E74_00518"/>
<feature type="transmembrane region" description="Helical" evidence="5">
    <location>
        <begin position="36"/>
        <end position="55"/>
    </location>
</feature>
<gene>
    <name evidence="6" type="ORF">A9E74_00518</name>
</gene>
<feature type="transmembrane region" description="Helical" evidence="5">
    <location>
        <begin position="75"/>
        <end position="94"/>
    </location>
</feature>
<name>A0A1E3GVC5_9GAMM</name>
<dbReference type="GO" id="GO:0016020">
    <property type="term" value="C:membrane"/>
    <property type="evidence" value="ECO:0007669"/>
    <property type="project" value="UniProtKB-SubCell"/>
</dbReference>
<proteinExistence type="predicted"/>
<dbReference type="Pfam" id="PF04140">
    <property type="entry name" value="ICMT"/>
    <property type="match status" value="1"/>
</dbReference>